<dbReference type="Proteomes" id="UP000288024">
    <property type="component" value="Unassembled WGS sequence"/>
</dbReference>
<dbReference type="RefSeq" id="WP_127743100.1">
    <property type="nucleotide sequence ID" value="NZ_CAJCKN010000062.1"/>
</dbReference>
<protein>
    <recommendedName>
        <fullName evidence="3">DUF3800 domain-containing protein</fullName>
    </recommendedName>
</protein>
<reference evidence="1 2" key="1">
    <citation type="submission" date="2019-01" db="EMBL/GenBank/DDBJ databases">
        <title>Bacillus sp. M5HDSG1-1, whole genome shotgun sequence.</title>
        <authorList>
            <person name="Tuo L."/>
        </authorList>
    </citation>
    <scope>NUCLEOTIDE SEQUENCE [LARGE SCALE GENOMIC DNA]</scope>
    <source>
        <strain evidence="1 2">M5HDSG1-1</strain>
    </source>
</reference>
<dbReference type="EMBL" id="RZTZ01000040">
    <property type="protein sequence ID" value="RVT56189.1"/>
    <property type="molecule type" value="Genomic_DNA"/>
</dbReference>
<comment type="caution">
    <text evidence="1">The sequence shown here is derived from an EMBL/GenBank/DDBJ whole genome shotgun (WGS) entry which is preliminary data.</text>
</comment>
<accession>A0A3S2UBW6</accession>
<evidence type="ECO:0000313" key="1">
    <source>
        <dbReference type="EMBL" id="RVT56189.1"/>
    </source>
</evidence>
<sequence>MEHNVTVFFDESGKIDKHVSLMCGLSLPTDFYTTGKINALNEKLKTDPNYKLHFTDLGSNDYKNHEEAVSVISNYYRSVRINIVSFIKIQHINEEKRRYKNIVDKMIYSKIPERVLYGLLRDYGSFSDIKARLYIEDSGLYRDFQLDKNIKEQLNTHSIYRNSHFWVEKAKLKAKNEEIGIEIVDTILGMVRNIIENRPVTFKDGFPKDKNLWRKKKFIMNMINKYPNFYQLLVNIKYFELTGHSSLEQKNIATYLDLFTSKFELELAAQK</sequence>
<name>A0A3S2UBW6_9BACI</name>
<dbReference type="GeneID" id="87620413"/>
<dbReference type="AlphaFoldDB" id="A0A3S2UBW6"/>
<organism evidence="1 2">
    <name type="scientific">Niallia taxi</name>
    <dbReference type="NCBI Taxonomy" id="2499688"/>
    <lineage>
        <taxon>Bacteria</taxon>
        <taxon>Bacillati</taxon>
        <taxon>Bacillota</taxon>
        <taxon>Bacilli</taxon>
        <taxon>Bacillales</taxon>
        <taxon>Bacillaceae</taxon>
        <taxon>Niallia</taxon>
    </lineage>
</organism>
<evidence type="ECO:0008006" key="3">
    <source>
        <dbReference type="Google" id="ProtNLM"/>
    </source>
</evidence>
<evidence type="ECO:0000313" key="2">
    <source>
        <dbReference type="Proteomes" id="UP000288024"/>
    </source>
</evidence>
<proteinExistence type="predicted"/>
<keyword evidence="2" id="KW-1185">Reference proteome</keyword>
<gene>
    <name evidence="1" type="ORF">EM808_28175</name>
</gene>